<dbReference type="SUPFAM" id="SSF117991">
    <property type="entry name" value="YbeD/HP0495-like"/>
    <property type="match status" value="1"/>
</dbReference>
<protein>
    <submittedName>
        <fullName evidence="2">Uncharacterized protein</fullName>
    </submittedName>
</protein>
<dbReference type="Pfam" id="PF04359">
    <property type="entry name" value="DUF493"/>
    <property type="match status" value="1"/>
</dbReference>
<dbReference type="Proteomes" id="UP000232323">
    <property type="component" value="Unassembled WGS sequence"/>
</dbReference>
<dbReference type="AlphaFoldDB" id="A0A250X557"/>
<dbReference type="OrthoDB" id="533321at2759"/>
<name>A0A250X557_9CHLO</name>
<organism evidence="2 3">
    <name type="scientific">Chlamydomonas eustigma</name>
    <dbReference type="NCBI Taxonomy" id="1157962"/>
    <lineage>
        <taxon>Eukaryota</taxon>
        <taxon>Viridiplantae</taxon>
        <taxon>Chlorophyta</taxon>
        <taxon>core chlorophytes</taxon>
        <taxon>Chlorophyceae</taxon>
        <taxon>CS clade</taxon>
        <taxon>Chlamydomonadales</taxon>
        <taxon>Chlamydomonadaceae</taxon>
        <taxon>Chlamydomonas</taxon>
    </lineage>
</organism>
<dbReference type="InterPro" id="IPR007454">
    <property type="entry name" value="UPF0250_YbeD-like"/>
</dbReference>
<evidence type="ECO:0000313" key="2">
    <source>
        <dbReference type="EMBL" id="GAX78215.1"/>
    </source>
</evidence>
<dbReference type="Gene3D" id="3.30.70.260">
    <property type="match status" value="1"/>
</dbReference>
<sequence>MLKSCAFPCQYPVALKSLKHPSLPVSVLRCSCSKAAGDGMNSEQQESYSFRSNLRKGFAPQKREKQIKPQSAPSTSAEGPLVLGADEFSMDKWREVDKKMNKYPGMRTFTAIGSGGAEFGDAMVKAVEHVVGTVHPECVTLRPSSKGAYVSVKVGPVPVSTPDQVIEIFAKMKVDNRLKWFL</sequence>
<reference evidence="2 3" key="1">
    <citation type="submission" date="2017-08" db="EMBL/GenBank/DDBJ databases">
        <title>Acidophilic green algal genome provides insights into adaptation to an acidic environment.</title>
        <authorList>
            <person name="Hirooka S."/>
            <person name="Hirose Y."/>
            <person name="Kanesaki Y."/>
            <person name="Higuchi S."/>
            <person name="Fujiwara T."/>
            <person name="Onuma R."/>
            <person name="Era A."/>
            <person name="Ohbayashi R."/>
            <person name="Uzuka A."/>
            <person name="Nozaki H."/>
            <person name="Yoshikawa H."/>
            <person name="Miyagishima S.Y."/>
        </authorList>
    </citation>
    <scope>NUCLEOTIDE SEQUENCE [LARGE SCALE GENOMIC DNA]</scope>
    <source>
        <strain evidence="2 3">NIES-2499</strain>
    </source>
</reference>
<dbReference type="STRING" id="1157962.A0A250X557"/>
<dbReference type="PANTHER" id="PTHR34782:SF1">
    <property type="entry name" value="PHOSPHORIBOSYLFORMYLGLYCINAMIDINE SYNTHASE"/>
    <property type="match status" value="1"/>
</dbReference>
<keyword evidence="3" id="KW-1185">Reference proteome</keyword>
<feature type="region of interest" description="Disordered" evidence="1">
    <location>
        <begin position="59"/>
        <end position="78"/>
    </location>
</feature>
<proteinExistence type="predicted"/>
<accession>A0A250X557</accession>
<gene>
    <name evidence="2" type="ORF">CEUSTIGMA_g5657.t1</name>
</gene>
<evidence type="ECO:0000313" key="3">
    <source>
        <dbReference type="Proteomes" id="UP000232323"/>
    </source>
</evidence>
<dbReference type="PANTHER" id="PTHR34782">
    <property type="entry name" value="PHOSPHORIBOSYLFORMYLGLYCINAMIDINE SYNTHASE"/>
    <property type="match status" value="1"/>
</dbReference>
<evidence type="ECO:0000256" key="1">
    <source>
        <dbReference type="SAM" id="MobiDB-lite"/>
    </source>
</evidence>
<dbReference type="InterPro" id="IPR027471">
    <property type="entry name" value="YbeD-like_sf"/>
</dbReference>
<feature type="compositionally biased region" description="Polar residues" evidence="1">
    <location>
        <begin position="68"/>
        <end position="77"/>
    </location>
</feature>
<dbReference type="EMBL" id="BEGY01000030">
    <property type="protein sequence ID" value="GAX78215.1"/>
    <property type="molecule type" value="Genomic_DNA"/>
</dbReference>
<comment type="caution">
    <text evidence="2">The sequence shown here is derived from an EMBL/GenBank/DDBJ whole genome shotgun (WGS) entry which is preliminary data.</text>
</comment>